<feature type="transmembrane region" description="Helical" evidence="2">
    <location>
        <begin position="248"/>
        <end position="274"/>
    </location>
</feature>
<evidence type="ECO:0000313" key="4">
    <source>
        <dbReference type="Proteomes" id="UP000537260"/>
    </source>
</evidence>
<organism evidence="3 4">
    <name type="scientific">Glaciibacter psychrotolerans</name>
    <dbReference type="NCBI Taxonomy" id="670054"/>
    <lineage>
        <taxon>Bacteria</taxon>
        <taxon>Bacillati</taxon>
        <taxon>Actinomycetota</taxon>
        <taxon>Actinomycetes</taxon>
        <taxon>Micrococcales</taxon>
        <taxon>Microbacteriaceae</taxon>
        <taxon>Glaciibacter</taxon>
    </lineage>
</organism>
<feature type="transmembrane region" description="Helical" evidence="2">
    <location>
        <begin position="177"/>
        <end position="201"/>
    </location>
</feature>
<gene>
    <name evidence="3" type="ORF">HNR05_003333</name>
</gene>
<dbReference type="AlphaFoldDB" id="A0A7Z0EIL2"/>
<evidence type="ECO:0000256" key="2">
    <source>
        <dbReference type="SAM" id="Phobius"/>
    </source>
</evidence>
<feature type="transmembrane region" description="Helical" evidence="2">
    <location>
        <begin position="294"/>
        <end position="314"/>
    </location>
</feature>
<feature type="compositionally biased region" description="Basic and acidic residues" evidence="1">
    <location>
        <begin position="107"/>
        <end position="118"/>
    </location>
</feature>
<evidence type="ECO:0000256" key="1">
    <source>
        <dbReference type="SAM" id="MobiDB-lite"/>
    </source>
</evidence>
<accession>A0A7Z0EIL2</accession>
<feature type="region of interest" description="Disordered" evidence="1">
    <location>
        <begin position="1"/>
        <end position="56"/>
    </location>
</feature>
<dbReference type="Proteomes" id="UP000537260">
    <property type="component" value="Unassembled WGS sequence"/>
</dbReference>
<keyword evidence="2" id="KW-0812">Transmembrane</keyword>
<reference evidence="3 4" key="1">
    <citation type="submission" date="2020-07" db="EMBL/GenBank/DDBJ databases">
        <title>Sequencing the genomes of 1000 actinobacteria strains.</title>
        <authorList>
            <person name="Klenk H.-P."/>
        </authorList>
    </citation>
    <scope>NUCLEOTIDE SEQUENCE [LARGE SCALE GENOMIC DNA]</scope>
    <source>
        <strain evidence="3 4">LI1</strain>
    </source>
</reference>
<name>A0A7Z0EIL2_9MICO</name>
<dbReference type="EMBL" id="JACCFM010000001">
    <property type="protein sequence ID" value="NYJ21542.1"/>
    <property type="molecule type" value="Genomic_DNA"/>
</dbReference>
<feature type="region of interest" description="Disordered" evidence="1">
    <location>
        <begin position="92"/>
        <end position="118"/>
    </location>
</feature>
<protein>
    <submittedName>
        <fullName evidence="3">Uncharacterized protein</fullName>
    </submittedName>
</protein>
<keyword evidence="2" id="KW-0472">Membrane</keyword>
<keyword evidence="4" id="KW-1185">Reference proteome</keyword>
<proteinExistence type="predicted"/>
<evidence type="ECO:0000313" key="3">
    <source>
        <dbReference type="EMBL" id="NYJ21542.1"/>
    </source>
</evidence>
<feature type="transmembrane region" description="Helical" evidence="2">
    <location>
        <begin position="221"/>
        <end position="241"/>
    </location>
</feature>
<keyword evidence="2" id="KW-1133">Transmembrane helix</keyword>
<sequence length="344" mass="36365">MSETTPDKSTTPAEADSRASAADAIETVEPVVEPQPRVFAPAPVGPEDMTDTSDLNDALFPAPVAAGSVAHETFVPAMAEPPAGEAPVVPEESAAHREGPAPVSRAVEGESTAHVDAPDPIDSREVLVAPRVIDTPAAVYTPALTVAPQRTADQLPTPIYVQAPTPPTPAGNRGGGILIALLATVAYAALFSVVAFLIVGITSSTVEQAVSAFSGFVVRPVFYIPVIFFFIAFSLLIAIVNRGGWWNYVFFGFLVAVVVYFSYIGGALLTVNAWNYTPREAAQFIGTQWLNPGAIASAIIAREVPIWFGAWIAARGRKVSARNIEARQEYDRLLAEGPQLATSL</sequence>
<comment type="caution">
    <text evidence="3">The sequence shown here is derived from an EMBL/GenBank/DDBJ whole genome shotgun (WGS) entry which is preliminary data.</text>
</comment>
<dbReference type="RefSeq" id="WP_179580125.1">
    <property type="nucleotide sequence ID" value="NZ_JACCFM010000001.1"/>
</dbReference>
<feature type="compositionally biased region" description="Polar residues" evidence="1">
    <location>
        <begin position="1"/>
        <end position="12"/>
    </location>
</feature>